<reference evidence="2 3" key="1">
    <citation type="submission" date="2018-11" db="EMBL/GenBank/DDBJ databases">
        <authorList>
            <consortium name="Pathogen Informatics"/>
        </authorList>
    </citation>
    <scope>NUCLEOTIDE SEQUENCE [LARGE SCALE GENOMIC DNA]</scope>
</reference>
<name>A0A3P6R8K3_CYLGO</name>
<keyword evidence="3" id="KW-1185">Reference proteome</keyword>
<feature type="compositionally biased region" description="Low complexity" evidence="1">
    <location>
        <begin position="60"/>
        <end position="76"/>
    </location>
</feature>
<organism evidence="2 3">
    <name type="scientific">Cylicostephanus goldi</name>
    <name type="common">Nematode worm</name>
    <dbReference type="NCBI Taxonomy" id="71465"/>
    <lineage>
        <taxon>Eukaryota</taxon>
        <taxon>Metazoa</taxon>
        <taxon>Ecdysozoa</taxon>
        <taxon>Nematoda</taxon>
        <taxon>Chromadorea</taxon>
        <taxon>Rhabditida</taxon>
        <taxon>Rhabditina</taxon>
        <taxon>Rhabditomorpha</taxon>
        <taxon>Strongyloidea</taxon>
        <taxon>Strongylidae</taxon>
        <taxon>Cylicostephanus</taxon>
    </lineage>
</organism>
<dbReference type="Proteomes" id="UP000271889">
    <property type="component" value="Unassembled WGS sequence"/>
</dbReference>
<sequence>MEKFNVPIDISADAEPKTVETSAETTNENNAVSEEVANHAVDTSAVNPPWQHAQPEAAEEPMPASVPVVSEPSVGPVEERDFLPLRDSGEVMGHPHEDAPPQVL</sequence>
<dbReference type="AlphaFoldDB" id="A0A3P6R8K3"/>
<proteinExistence type="predicted"/>
<feature type="region of interest" description="Disordered" evidence="1">
    <location>
        <begin position="1"/>
        <end position="76"/>
    </location>
</feature>
<evidence type="ECO:0000256" key="1">
    <source>
        <dbReference type="SAM" id="MobiDB-lite"/>
    </source>
</evidence>
<feature type="compositionally biased region" description="Low complexity" evidence="1">
    <location>
        <begin position="23"/>
        <end position="41"/>
    </location>
</feature>
<evidence type="ECO:0000313" key="3">
    <source>
        <dbReference type="Proteomes" id="UP000271889"/>
    </source>
</evidence>
<dbReference type="EMBL" id="UYRV01013049">
    <property type="protein sequence ID" value="VDK59362.1"/>
    <property type="molecule type" value="Genomic_DNA"/>
</dbReference>
<gene>
    <name evidence="2" type="ORF">CGOC_LOCUS4633</name>
</gene>
<accession>A0A3P6R8K3</accession>
<evidence type="ECO:0000313" key="2">
    <source>
        <dbReference type="EMBL" id="VDK59362.1"/>
    </source>
</evidence>
<protein>
    <submittedName>
        <fullName evidence="2">Uncharacterized protein</fullName>
    </submittedName>
</protein>